<gene>
    <name evidence="2" type="ORF">OXX778_LOCUS17936</name>
</gene>
<feature type="compositionally biased region" description="Polar residues" evidence="1">
    <location>
        <begin position="86"/>
        <end position="104"/>
    </location>
</feature>
<protein>
    <submittedName>
        <fullName evidence="2">Uncharacterized protein</fullName>
    </submittedName>
</protein>
<evidence type="ECO:0000313" key="2">
    <source>
        <dbReference type="EMBL" id="CAF1032427.1"/>
    </source>
</evidence>
<feature type="compositionally biased region" description="Basic and acidic residues" evidence="1">
    <location>
        <begin position="170"/>
        <end position="183"/>
    </location>
</feature>
<reference evidence="2" key="1">
    <citation type="submission" date="2021-02" db="EMBL/GenBank/DDBJ databases">
        <authorList>
            <person name="Nowell W R."/>
        </authorList>
    </citation>
    <scope>NUCLEOTIDE SEQUENCE</scope>
    <source>
        <strain evidence="2">Ploen Becks lab</strain>
    </source>
</reference>
<keyword evidence="3" id="KW-1185">Reference proteome</keyword>
<accession>A0A814IZ35</accession>
<sequence length="309" mass="35721">MNLSNLIKKYLEENSLMDLNNTMSRINKQLETIILNQSKLIDRLLVENKTLKLVVDTHTGSLSRLELTLNKLSSQNHIFTPIVQPTPKQQPSMSYARAISSNTESHQDTPRPQKRQNSCDTQGRKKKHQKIQFTPNDNTNPKNNDEDNNNAKHPNPQKSLKTFDSFNPEDPPRELTSDKDEGFKIVGPKKKSKSKKLKSNSSEFYLCNSGKGQNIGFESCERKYEVYLGRVDSNVDNKKVEEYVAKVVNIHKFEQLSLQHKKFKSFKFEISIFDKDKISDKTLSPRGTIINRYRRPYVKKSVDKDIIEM</sequence>
<organism evidence="2 3">
    <name type="scientific">Brachionus calyciflorus</name>
    <dbReference type="NCBI Taxonomy" id="104777"/>
    <lineage>
        <taxon>Eukaryota</taxon>
        <taxon>Metazoa</taxon>
        <taxon>Spiralia</taxon>
        <taxon>Gnathifera</taxon>
        <taxon>Rotifera</taxon>
        <taxon>Eurotatoria</taxon>
        <taxon>Monogononta</taxon>
        <taxon>Pseudotrocha</taxon>
        <taxon>Ploima</taxon>
        <taxon>Brachionidae</taxon>
        <taxon>Brachionus</taxon>
    </lineage>
</organism>
<dbReference type="EMBL" id="CAJNOC010004751">
    <property type="protein sequence ID" value="CAF1032427.1"/>
    <property type="molecule type" value="Genomic_DNA"/>
</dbReference>
<proteinExistence type="predicted"/>
<name>A0A814IZ35_9BILA</name>
<dbReference type="AlphaFoldDB" id="A0A814IZ35"/>
<evidence type="ECO:0000313" key="3">
    <source>
        <dbReference type="Proteomes" id="UP000663879"/>
    </source>
</evidence>
<feature type="compositionally biased region" description="Polar residues" evidence="1">
    <location>
        <begin position="156"/>
        <end position="165"/>
    </location>
</feature>
<comment type="caution">
    <text evidence="2">The sequence shown here is derived from an EMBL/GenBank/DDBJ whole genome shotgun (WGS) entry which is preliminary data.</text>
</comment>
<feature type="region of interest" description="Disordered" evidence="1">
    <location>
        <begin position="81"/>
        <end position="194"/>
    </location>
</feature>
<dbReference type="Proteomes" id="UP000663879">
    <property type="component" value="Unassembled WGS sequence"/>
</dbReference>
<evidence type="ECO:0000256" key="1">
    <source>
        <dbReference type="SAM" id="MobiDB-lite"/>
    </source>
</evidence>